<dbReference type="Proteomes" id="UP000887576">
    <property type="component" value="Unplaced"/>
</dbReference>
<evidence type="ECO:0000313" key="2">
    <source>
        <dbReference type="WBParaSite" id="JU765_v2.g7432.t1"/>
    </source>
</evidence>
<reference evidence="2" key="1">
    <citation type="submission" date="2022-11" db="UniProtKB">
        <authorList>
            <consortium name="WormBaseParasite"/>
        </authorList>
    </citation>
    <scope>IDENTIFICATION</scope>
</reference>
<protein>
    <submittedName>
        <fullName evidence="2">Inositol-polyphosphate 5-phosphatase</fullName>
    </submittedName>
</protein>
<dbReference type="WBParaSite" id="JU765_v2.g7432.t1">
    <property type="protein sequence ID" value="JU765_v2.g7432.t1"/>
    <property type="gene ID" value="JU765_v2.g7432"/>
</dbReference>
<evidence type="ECO:0000313" key="1">
    <source>
        <dbReference type="Proteomes" id="UP000887576"/>
    </source>
</evidence>
<proteinExistence type="predicted"/>
<sequence>MSDILLITANVGSLFDENAIIRTQWKDQIIRKILKKKPKFIALHFQETGGKEFKKFSKDVAVLIYDLFLCLKNENYSALRAFLDTDYEKVDEYTALGSIFIIHQDWIDVVKQWTFHSEFNGYFEDLTSDEVIIEDGVNDSCRVRKEKFAKEFWPTIRWGRKGFLHTRWLFGSRIIDLINIHLFHDESNLELTQNPLLYSENRKRALDYTIESYSTWQYQISPEKPDNLFIFGDFNFRLRTDSFLRKITKDQEIHEIEDNLKTVEEPANLVSKSILNHHHEPLKRNLSAIEFRQKEDKVVDDNYVLRIEKKRFDYYNPQCFITNWHQYREDDQEPDQYPLKELPIKFPPTYPWSEDPAASNSYMKTRPPAWCDRVLMNDTAFDGVINDEKASYSCIGLKACMGDHKPVALSFSFL</sequence>
<organism evidence="1 2">
    <name type="scientific">Panagrolaimus sp. JU765</name>
    <dbReference type="NCBI Taxonomy" id="591449"/>
    <lineage>
        <taxon>Eukaryota</taxon>
        <taxon>Metazoa</taxon>
        <taxon>Ecdysozoa</taxon>
        <taxon>Nematoda</taxon>
        <taxon>Chromadorea</taxon>
        <taxon>Rhabditida</taxon>
        <taxon>Tylenchina</taxon>
        <taxon>Panagrolaimomorpha</taxon>
        <taxon>Panagrolaimoidea</taxon>
        <taxon>Panagrolaimidae</taxon>
        <taxon>Panagrolaimus</taxon>
    </lineage>
</organism>
<name>A0AC34RJF3_9BILA</name>
<accession>A0AC34RJF3</accession>